<dbReference type="EMBL" id="QAMZ01000006">
    <property type="protein sequence ID" value="PWL55429.1"/>
    <property type="molecule type" value="Genomic_DNA"/>
</dbReference>
<evidence type="ECO:0000313" key="3">
    <source>
        <dbReference type="Proteomes" id="UP000246114"/>
    </source>
</evidence>
<dbReference type="Pfam" id="PF20441">
    <property type="entry name" value="TerL_nuclease"/>
    <property type="match status" value="1"/>
</dbReference>
<dbReference type="Gene3D" id="3.40.50.300">
    <property type="entry name" value="P-loop containing nucleotide triphosphate hydrolases"/>
    <property type="match status" value="1"/>
</dbReference>
<organism evidence="2 3">
    <name type="scientific">Clostridium cadaveris</name>
    <dbReference type="NCBI Taxonomy" id="1529"/>
    <lineage>
        <taxon>Bacteria</taxon>
        <taxon>Bacillati</taxon>
        <taxon>Bacillota</taxon>
        <taxon>Clostridia</taxon>
        <taxon>Eubacteriales</taxon>
        <taxon>Clostridiaceae</taxon>
        <taxon>Clostridium</taxon>
    </lineage>
</organism>
<name>A0A316MDW9_9CLOT</name>
<sequence>MDIKESKAYKYAKWCIEKGNDKVGRYVKKQCKDWLNIVNGNDEDAYFDNEDYEVIYDLLGLMNHPDLRLPLNECLDDYAELFIYASLATKYKDGSKLYITSLLEIARKNRKTFYAAIIFILDMMLENDFDRYFSVAPDLKLSSELKLAIKKIIAVSPGIAKHFKVTRDYTRCKFNNAEYVALAYSKDNMDGKLARLWLADEAGNLDEYPVEAMRSSQIDLWNKQGIIVSTQYPNDNNVFLDEIDWAKKVLDGLNDDKRYFALLYEPNDELINEWQTNDLVIYQSNPVAVGRELMFEELKKSRNKAILYENKRENYLCKHNNIQYKGLGTEGYVDINIVKECKIIEDLNFWKGKKVYIGLDLSMTEDNTSVSMVTFHAGKLHSKVWGFIPENKIDTKSDKEGVDYRKLINQGVVFSCGDDAIDYKAVEDFIIQLEDKYYVEIEQIGYDRYNCLSTAQKLEAAGYEMVEVKQHSSVLHAPTKLLKEHILHRTFEYDENRLLEINFSNARCSEDTNKNKYVNKKKSSGKVDMVVSTIIAVCLLQLEQLDNTEATIQVI</sequence>
<dbReference type="PANTHER" id="PTHR41287:SF1">
    <property type="entry name" value="PROTEIN YMFN"/>
    <property type="match status" value="1"/>
</dbReference>
<dbReference type="InterPro" id="IPR027417">
    <property type="entry name" value="P-loop_NTPase"/>
</dbReference>
<feature type="domain" description="Terminase large subunit-like endonuclease" evidence="1">
    <location>
        <begin position="255"/>
        <end position="538"/>
    </location>
</feature>
<evidence type="ECO:0000259" key="1">
    <source>
        <dbReference type="Pfam" id="PF20441"/>
    </source>
</evidence>
<dbReference type="AlphaFoldDB" id="A0A316MDW9"/>
<protein>
    <submittedName>
        <fullName evidence="2">Terminase</fullName>
    </submittedName>
</protein>
<dbReference type="InterPro" id="IPR005021">
    <property type="entry name" value="Terminase_largesu-like"/>
</dbReference>
<gene>
    <name evidence="2" type="ORF">DBY38_01535</name>
</gene>
<dbReference type="InterPro" id="IPR046462">
    <property type="entry name" value="TerL_nuclease"/>
</dbReference>
<comment type="caution">
    <text evidence="2">The sequence shown here is derived from an EMBL/GenBank/DDBJ whole genome shotgun (WGS) entry which is preliminary data.</text>
</comment>
<evidence type="ECO:0000313" key="2">
    <source>
        <dbReference type="EMBL" id="PWL55429.1"/>
    </source>
</evidence>
<accession>A0A316MDW9</accession>
<dbReference type="Proteomes" id="UP000246114">
    <property type="component" value="Unassembled WGS sequence"/>
</dbReference>
<proteinExistence type="predicted"/>
<dbReference type="GO" id="GO:0004519">
    <property type="term" value="F:endonuclease activity"/>
    <property type="evidence" value="ECO:0007669"/>
    <property type="project" value="InterPro"/>
</dbReference>
<reference evidence="2 3" key="1">
    <citation type="submission" date="2018-03" db="EMBL/GenBank/DDBJ databases">
        <title>The uncultured portion of the human microbiome is neutrally assembled.</title>
        <authorList>
            <person name="Jeraldo P."/>
            <person name="Boardman L."/>
            <person name="White B.A."/>
            <person name="Nelson H."/>
            <person name="Goldenfeld N."/>
            <person name="Chia N."/>
        </authorList>
    </citation>
    <scope>NUCLEOTIDE SEQUENCE [LARGE SCALE GENOMIC DNA]</scope>
    <source>
        <strain evidence="2">CIM:MAG 903</strain>
    </source>
</reference>
<dbReference type="PANTHER" id="PTHR41287">
    <property type="match status" value="1"/>
</dbReference>